<keyword evidence="2" id="KW-1185">Reference proteome</keyword>
<dbReference type="PaxDb" id="4113-PGSC0003DMT400001732"/>
<organism evidence="1 2">
    <name type="scientific">Solanum tuberosum</name>
    <name type="common">Potato</name>
    <dbReference type="NCBI Taxonomy" id="4113"/>
    <lineage>
        <taxon>Eukaryota</taxon>
        <taxon>Viridiplantae</taxon>
        <taxon>Streptophyta</taxon>
        <taxon>Embryophyta</taxon>
        <taxon>Tracheophyta</taxon>
        <taxon>Spermatophyta</taxon>
        <taxon>Magnoliopsida</taxon>
        <taxon>eudicotyledons</taxon>
        <taxon>Gunneridae</taxon>
        <taxon>Pentapetalae</taxon>
        <taxon>asterids</taxon>
        <taxon>lamiids</taxon>
        <taxon>Solanales</taxon>
        <taxon>Solanaceae</taxon>
        <taxon>Solanoideae</taxon>
        <taxon>Solaneae</taxon>
        <taxon>Solanum</taxon>
    </lineage>
</organism>
<dbReference type="InParanoid" id="M0ZJ03"/>
<reference evidence="2" key="1">
    <citation type="journal article" date="2011" name="Nature">
        <title>Genome sequence and analysis of the tuber crop potato.</title>
        <authorList>
            <consortium name="The Potato Genome Sequencing Consortium"/>
        </authorList>
    </citation>
    <scope>NUCLEOTIDE SEQUENCE [LARGE SCALE GENOMIC DNA]</scope>
    <source>
        <strain evidence="2">cv. DM1-3 516 R44</strain>
    </source>
</reference>
<dbReference type="HOGENOM" id="CLU_2817416_0_0_1"/>
<dbReference type="AlphaFoldDB" id="M0ZJ03"/>
<evidence type="ECO:0000313" key="2">
    <source>
        <dbReference type="Proteomes" id="UP000011115"/>
    </source>
</evidence>
<dbReference type="EnsemblPlants" id="PGSC0003DMT400001732">
    <property type="protein sequence ID" value="PGSC0003DMT400001732"/>
    <property type="gene ID" value="PGSC0003DMG400000648"/>
</dbReference>
<accession>M0ZJ03</accession>
<protein>
    <submittedName>
        <fullName evidence="1">Uncharacterized protein</fullName>
    </submittedName>
</protein>
<sequence>MGNEGDYSPDFVAGRRRGFRVVVSPEKMMRNEVMVSLVTDRRVLGCLAGWLSGGPELLEKKGEEKVL</sequence>
<proteinExistence type="predicted"/>
<dbReference type="Proteomes" id="UP000011115">
    <property type="component" value="Unassembled WGS sequence"/>
</dbReference>
<evidence type="ECO:0000313" key="1">
    <source>
        <dbReference type="EnsemblPlants" id="PGSC0003DMT400001732"/>
    </source>
</evidence>
<name>M0ZJ03_SOLTU</name>
<reference evidence="1" key="2">
    <citation type="submission" date="2015-06" db="UniProtKB">
        <authorList>
            <consortium name="EnsemblPlants"/>
        </authorList>
    </citation>
    <scope>IDENTIFICATION</scope>
    <source>
        <strain evidence="1">DM1-3 516 R44</strain>
    </source>
</reference>
<dbReference type="Gramene" id="PGSC0003DMT400001732">
    <property type="protein sequence ID" value="PGSC0003DMT400001732"/>
    <property type="gene ID" value="PGSC0003DMG400000648"/>
</dbReference>